<dbReference type="PANTHER" id="PTHR43228:SF1">
    <property type="entry name" value="TWO-COMPONENT RESPONSE REGULATOR ARR22"/>
    <property type="match status" value="1"/>
</dbReference>
<evidence type="ECO:0000259" key="2">
    <source>
        <dbReference type="PROSITE" id="PS50110"/>
    </source>
</evidence>
<dbReference type="Gene3D" id="3.40.50.2300">
    <property type="match status" value="1"/>
</dbReference>
<dbReference type="EMBL" id="REFY01000007">
    <property type="protein sequence ID" value="RQG86766.1"/>
    <property type="molecule type" value="Genomic_DNA"/>
</dbReference>
<sequence>MAVNVLIVDTSEAVRDVLREAISAEFHVVAEAEDGVEAIEIAETTDLDVVIMDIVMPGVDGIEATAKIKALHPDVSVIFCTSSTQQETMKSAIEAGGDGYITKPFEHSTIQDAVEDVLP</sequence>
<evidence type="ECO:0000313" key="4">
    <source>
        <dbReference type="Proteomes" id="UP000273828"/>
    </source>
</evidence>
<proteinExistence type="predicted"/>
<keyword evidence="4" id="KW-1185">Reference proteome</keyword>
<name>A0A3N6NZ37_9EURY</name>
<dbReference type="InterPro" id="IPR052048">
    <property type="entry name" value="ST_Response_Regulator"/>
</dbReference>
<dbReference type="GO" id="GO:0000160">
    <property type="term" value="P:phosphorelay signal transduction system"/>
    <property type="evidence" value="ECO:0007669"/>
    <property type="project" value="InterPro"/>
</dbReference>
<gene>
    <name evidence="3" type="ORF">EA462_16665</name>
</gene>
<dbReference type="Pfam" id="PF00072">
    <property type="entry name" value="Response_reg"/>
    <property type="match status" value="1"/>
</dbReference>
<evidence type="ECO:0000256" key="1">
    <source>
        <dbReference type="PROSITE-ProRule" id="PRU00169"/>
    </source>
</evidence>
<dbReference type="OrthoDB" id="2830at2157"/>
<dbReference type="AlphaFoldDB" id="A0A3N6NZ37"/>
<accession>A0A3N6NZ37</accession>
<organism evidence="3 4">
    <name type="scientific">Natrarchaeobius halalkaliphilus</name>
    <dbReference type="NCBI Taxonomy" id="1679091"/>
    <lineage>
        <taxon>Archaea</taxon>
        <taxon>Methanobacteriati</taxon>
        <taxon>Methanobacteriota</taxon>
        <taxon>Stenosarchaea group</taxon>
        <taxon>Halobacteria</taxon>
        <taxon>Halobacteriales</taxon>
        <taxon>Natrialbaceae</taxon>
        <taxon>Natrarchaeobius</taxon>
    </lineage>
</organism>
<dbReference type="InterPro" id="IPR011006">
    <property type="entry name" value="CheY-like_superfamily"/>
</dbReference>
<feature type="domain" description="Response regulatory" evidence="2">
    <location>
        <begin position="4"/>
        <end position="118"/>
    </location>
</feature>
<dbReference type="SMART" id="SM00448">
    <property type="entry name" value="REC"/>
    <property type="match status" value="1"/>
</dbReference>
<feature type="modified residue" description="4-aspartylphosphate" evidence="1">
    <location>
        <position position="53"/>
    </location>
</feature>
<comment type="caution">
    <text evidence="3">The sequence shown here is derived from an EMBL/GenBank/DDBJ whole genome shotgun (WGS) entry which is preliminary data.</text>
</comment>
<dbReference type="InterPro" id="IPR001789">
    <property type="entry name" value="Sig_transdc_resp-reg_receiver"/>
</dbReference>
<dbReference type="PROSITE" id="PS50110">
    <property type="entry name" value="RESPONSE_REGULATORY"/>
    <property type="match status" value="1"/>
</dbReference>
<dbReference type="PANTHER" id="PTHR43228">
    <property type="entry name" value="TWO-COMPONENT RESPONSE REGULATOR"/>
    <property type="match status" value="1"/>
</dbReference>
<keyword evidence="1" id="KW-0597">Phosphoprotein</keyword>
<evidence type="ECO:0000313" key="3">
    <source>
        <dbReference type="EMBL" id="RQG86766.1"/>
    </source>
</evidence>
<dbReference type="SUPFAM" id="SSF52172">
    <property type="entry name" value="CheY-like"/>
    <property type="match status" value="1"/>
</dbReference>
<protein>
    <submittedName>
        <fullName evidence="3">Response regulator</fullName>
    </submittedName>
</protein>
<dbReference type="RefSeq" id="WP_124179661.1">
    <property type="nucleotide sequence ID" value="NZ_REFY01000007.1"/>
</dbReference>
<dbReference type="Proteomes" id="UP000273828">
    <property type="component" value="Unassembled WGS sequence"/>
</dbReference>
<reference evidence="3 4" key="1">
    <citation type="submission" date="2018-10" db="EMBL/GenBank/DDBJ databases">
        <title>Natrarchaeobius chitinivorans gen. nov., sp. nov., and Natrarchaeobius haloalkaliphilus sp. nov., alkaliphilic, chitin-utilizing haloarchaea from hypersaline alkaline lakes.</title>
        <authorList>
            <person name="Sorokin D.Y."/>
            <person name="Elcheninov A.G."/>
            <person name="Kostrikina N.A."/>
            <person name="Bale N.J."/>
            <person name="Sinninghe Damste J.S."/>
            <person name="Khijniak T.V."/>
            <person name="Kublanov I.V."/>
            <person name="Toshchakov S.V."/>
        </authorList>
    </citation>
    <scope>NUCLEOTIDE SEQUENCE [LARGE SCALE GENOMIC DNA]</scope>
    <source>
        <strain evidence="3 4">AArcht-Sl</strain>
    </source>
</reference>